<evidence type="ECO:0000313" key="4">
    <source>
        <dbReference type="Proteomes" id="UP000464314"/>
    </source>
</evidence>
<organism evidence="3 4">
    <name type="scientific">Anaerocolumna sedimenticola</name>
    <dbReference type="NCBI Taxonomy" id="2696063"/>
    <lineage>
        <taxon>Bacteria</taxon>
        <taxon>Bacillati</taxon>
        <taxon>Bacillota</taxon>
        <taxon>Clostridia</taxon>
        <taxon>Lachnospirales</taxon>
        <taxon>Lachnospiraceae</taxon>
        <taxon>Anaerocolumna</taxon>
    </lineage>
</organism>
<dbReference type="SUPFAM" id="SSF53474">
    <property type="entry name" value="alpha/beta-Hydrolases"/>
    <property type="match status" value="1"/>
</dbReference>
<evidence type="ECO:0000259" key="2">
    <source>
        <dbReference type="Pfam" id="PF12146"/>
    </source>
</evidence>
<feature type="domain" description="Serine aminopeptidase S33" evidence="2">
    <location>
        <begin position="83"/>
        <end position="194"/>
    </location>
</feature>
<name>A0A6P1TVC0_9FIRM</name>
<dbReference type="InterPro" id="IPR022742">
    <property type="entry name" value="Hydrolase_4"/>
</dbReference>
<keyword evidence="1" id="KW-1133">Transmembrane helix</keyword>
<protein>
    <submittedName>
        <fullName evidence="3">Alpha/beta fold hydrolase</fullName>
    </submittedName>
</protein>
<dbReference type="Proteomes" id="UP000464314">
    <property type="component" value="Chromosome"/>
</dbReference>
<keyword evidence="1" id="KW-0472">Membrane</keyword>
<dbReference type="GO" id="GO:0016787">
    <property type="term" value="F:hydrolase activity"/>
    <property type="evidence" value="ECO:0007669"/>
    <property type="project" value="UniProtKB-KW"/>
</dbReference>
<proteinExistence type="predicted"/>
<keyword evidence="3" id="KW-0378">Hydrolase</keyword>
<feature type="transmembrane region" description="Helical" evidence="1">
    <location>
        <begin position="12"/>
        <end position="32"/>
    </location>
</feature>
<sequence>MFHIIIKTISIIAAVFLIILVLIPYVGLPAFVNRHVNYRGYATFNFPLQDVYQAEDYNLKENQMYLKTEDGLKIWVSEIYSDHPKAVIIYLSGIVQPSVTYFYGHGKFMQENGYSSILLEVRGHGKSDGNRICLGYDEVNDVKAVVDYIKSEEKYKDVPIVVQGASMGGAIGVNSFGQIKDIDALIAMSAYSSFEDVVLDELDGLGVPVFLRSIEKPLFSSSLKLIYGSNKVNHIKPVEQIKNANGRPVLLIANKGDTEVPAVSMYRLKKACPDAEVWLRNSWEHFIVKDCDFKNVAEDEEYCSKILGFLENKVRHK</sequence>
<dbReference type="KEGG" id="anr:Ana3638_06320"/>
<evidence type="ECO:0000313" key="3">
    <source>
        <dbReference type="EMBL" id="QHQ63656.1"/>
    </source>
</evidence>
<accession>A0A6P1TVC0</accession>
<evidence type="ECO:0000256" key="1">
    <source>
        <dbReference type="SAM" id="Phobius"/>
    </source>
</evidence>
<dbReference type="PANTHER" id="PTHR12277">
    <property type="entry name" value="ALPHA/BETA HYDROLASE DOMAIN-CONTAINING PROTEIN"/>
    <property type="match status" value="1"/>
</dbReference>
<dbReference type="Gene3D" id="3.40.50.1820">
    <property type="entry name" value="alpha/beta hydrolase"/>
    <property type="match status" value="1"/>
</dbReference>
<gene>
    <name evidence="3" type="ORF">Ana3638_06320</name>
</gene>
<dbReference type="InterPro" id="IPR029058">
    <property type="entry name" value="AB_hydrolase_fold"/>
</dbReference>
<dbReference type="EMBL" id="CP048000">
    <property type="protein sequence ID" value="QHQ63656.1"/>
    <property type="molecule type" value="Genomic_DNA"/>
</dbReference>
<dbReference type="AlphaFoldDB" id="A0A6P1TVC0"/>
<keyword evidence="1" id="KW-0812">Transmembrane</keyword>
<keyword evidence="4" id="KW-1185">Reference proteome</keyword>
<dbReference type="PANTHER" id="PTHR12277:SF81">
    <property type="entry name" value="PROTEIN ABHD13"/>
    <property type="match status" value="1"/>
</dbReference>
<reference evidence="3 4" key="1">
    <citation type="submission" date="2020-01" db="EMBL/GenBank/DDBJ databases">
        <title>Genome analysis of Anaerocolumna sp. CBA3638.</title>
        <authorList>
            <person name="Kim J."/>
            <person name="Roh S.W."/>
        </authorList>
    </citation>
    <scope>NUCLEOTIDE SEQUENCE [LARGE SCALE GENOMIC DNA]</scope>
    <source>
        <strain evidence="3 4">CBA3638</strain>
    </source>
</reference>
<dbReference type="Pfam" id="PF12146">
    <property type="entry name" value="Hydrolase_4"/>
    <property type="match status" value="1"/>
</dbReference>